<dbReference type="VEuPathDB" id="FungiDB:YALI0_B08096g"/>
<feature type="domain" description="FAS1" evidence="4">
    <location>
        <begin position="631"/>
        <end position="760"/>
    </location>
</feature>
<evidence type="ECO:0000313" key="5">
    <source>
        <dbReference type="EMBL" id="RDW24563.1"/>
    </source>
</evidence>
<evidence type="ECO:0000259" key="4">
    <source>
        <dbReference type="PROSITE" id="PS50213"/>
    </source>
</evidence>
<feature type="chain" id="PRO_5017026371" description="FAS1 domain-containing protein" evidence="3">
    <location>
        <begin position="24"/>
        <end position="879"/>
    </location>
</feature>
<keyword evidence="3" id="KW-0732">Signal</keyword>
<feature type="region of interest" description="Disordered" evidence="1">
    <location>
        <begin position="336"/>
        <end position="357"/>
    </location>
</feature>
<feature type="domain" description="FAS1" evidence="4">
    <location>
        <begin position="158"/>
        <end position="289"/>
    </location>
</feature>
<evidence type="ECO:0000256" key="2">
    <source>
        <dbReference type="SAM" id="Phobius"/>
    </source>
</evidence>
<evidence type="ECO:0000256" key="3">
    <source>
        <dbReference type="SAM" id="SignalP"/>
    </source>
</evidence>
<dbReference type="InterPro" id="IPR050904">
    <property type="entry name" value="Adhesion/Biosynth-related"/>
</dbReference>
<reference evidence="5 6" key="1">
    <citation type="submission" date="2018-07" db="EMBL/GenBank/DDBJ databases">
        <title>Draft Genome Assemblies for Five Robust Yarrowia lipolytica Strains Exhibiting High Lipid Production and Pentose Sugar Utilization and Sugar Alcohol Secretion from Undetoxified Lignocellulosic Biomass Hydrolysates.</title>
        <authorList>
            <consortium name="DOE Joint Genome Institute"/>
            <person name="Walker C."/>
            <person name="Ryu S."/>
            <person name="Na H."/>
            <person name="Zane M."/>
            <person name="LaButti K."/>
            <person name="Lipzen A."/>
            <person name="Haridas S."/>
            <person name="Barry K."/>
            <person name="Grigoriev I.V."/>
            <person name="Quarterman J."/>
            <person name="Slininger P."/>
            <person name="Dien B."/>
            <person name="Trinh C.T."/>
        </authorList>
    </citation>
    <scope>NUCLEOTIDE SEQUENCE [LARGE SCALE GENOMIC DNA]</scope>
    <source>
        <strain evidence="5 6">YB392</strain>
    </source>
</reference>
<dbReference type="SUPFAM" id="SSF82153">
    <property type="entry name" value="FAS1 domain"/>
    <property type="match status" value="4"/>
</dbReference>
<dbReference type="Proteomes" id="UP000256601">
    <property type="component" value="Unassembled WGS sequence"/>
</dbReference>
<sequence length="879" mass="96950">MLLISSPLSMLLPLLSLLTLALGQIPPESRTIVDVLAETGQFSILLRHLQRHQLIPFLNTQRNITLVAPDNGAFAQFGGQVTRELLLYHILNGSATFENSTDGSHVYLTALDHVPVDVVVSHKKETMAVNGVAVVETDLLAGRQRGIVQVLDSVLELPSTWQKEIGKIPRLSHFAKLANKARLGDLSNMTLLAPSNAAMRMFTPLMDAYLTCTDGRKDLEHIVNHFIVDELVYGSRDGKPIPLPSREYTARDGTVYSFSDLLTVNSTWAPLQSNIPCQNGLIHVYDSLLSRDELLVFTPRMALQGLGLDRFVALLRLAGLGELIEGKGGEQTVFAPMEKPSAMGESREFPRDSDSRSRSRDLSYLLSHHQASLSRDEQTALVPSLLASLESDLRPSSSGLYSEGGAYHFTQSELILSRDLFKHKAHLLVDTKMKSKKIGYRSQRIKLSYDEVADEYVINDRRIVSSPKYDTNLFVVGNSSIYLIDEEMEPPSGLASSVAPIFHTSRSLFYLNELGRLKLPLNYAGWTVILPTTTAWDDLGITTEYLSSNKTALTLLFDSLIFHNLFYSDSPQTKLPTYDKSQNVSLSWVHDGKNDFVSVGGDLYRVNTLEYDVLFNSGVVHTVENVFIPSALDVTVSNLIETTNSDFLELLQVSNLSYTLDPALGYSFLVPSEDSMAAENISVHSPDLSDYMKLHVIQNNTLSSGGSASTLKNGVSLVAKKFSEKLLMVSIFQGIDREARILNRGIASNNATVFAIDRPLSPSWIIPDNPWFPSHDHLRTPVAIFIGIIIGLVAFFAILSCLLWVFLGKSREPDEERAASTPVVVTKPKPKSRTDVLRQEAGVNTPLLAGGSGKTYATAPMSVNQPRKNGRGLKIGPQH</sequence>
<dbReference type="EMBL" id="KZ859029">
    <property type="protein sequence ID" value="RDW24563.1"/>
    <property type="molecule type" value="Genomic_DNA"/>
</dbReference>
<keyword evidence="2" id="KW-0472">Membrane</keyword>
<dbReference type="AlphaFoldDB" id="A0A371C2K5"/>
<feature type="compositionally biased region" description="Basic and acidic residues" evidence="1">
    <location>
        <begin position="345"/>
        <end position="357"/>
    </location>
</feature>
<dbReference type="PROSITE" id="PS50213">
    <property type="entry name" value="FAS1"/>
    <property type="match status" value="3"/>
</dbReference>
<protein>
    <recommendedName>
        <fullName evidence="4">FAS1 domain-containing protein</fullName>
    </recommendedName>
</protein>
<dbReference type="VEuPathDB" id="FungiDB:YALI1_B10582g"/>
<evidence type="ECO:0000256" key="1">
    <source>
        <dbReference type="SAM" id="MobiDB-lite"/>
    </source>
</evidence>
<name>A0A371C2K5_YARLL</name>
<gene>
    <name evidence="5" type="ORF">B0I71DRAFT_134094</name>
</gene>
<dbReference type="InterPro" id="IPR000782">
    <property type="entry name" value="FAS1_domain"/>
</dbReference>
<dbReference type="Gene3D" id="2.30.180.10">
    <property type="entry name" value="FAS1 domain"/>
    <property type="match status" value="4"/>
</dbReference>
<proteinExistence type="predicted"/>
<accession>A0A371C2K5</accession>
<dbReference type="Pfam" id="PF02469">
    <property type="entry name" value="Fasciclin"/>
    <property type="match status" value="3"/>
</dbReference>
<keyword evidence="2" id="KW-0812">Transmembrane</keyword>
<feature type="region of interest" description="Disordered" evidence="1">
    <location>
        <begin position="817"/>
        <end position="879"/>
    </location>
</feature>
<dbReference type="PANTHER" id="PTHR10900">
    <property type="entry name" value="PERIOSTIN-RELATED"/>
    <property type="match status" value="1"/>
</dbReference>
<organism evidence="5 6">
    <name type="scientific">Yarrowia lipolytica</name>
    <name type="common">Candida lipolytica</name>
    <dbReference type="NCBI Taxonomy" id="4952"/>
    <lineage>
        <taxon>Eukaryota</taxon>
        <taxon>Fungi</taxon>
        <taxon>Dikarya</taxon>
        <taxon>Ascomycota</taxon>
        <taxon>Saccharomycotina</taxon>
        <taxon>Dipodascomycetes</taxon>
        <taxon>Dipodascales</taxon>
        <taxon>Dipodascales incertae sedis</taxon>
        <taxon>Yarrowia</taxon>
    </lineage>
</organism>
<dbReference type="SMART" id="SM00554">
    <property type="entry name" value="FAS1"/>
    <property type="match status" value="4"/>
</dbReference>
<feature type="domain" description="FAS1" evidence="4">
    <location>
        <begin position="29"/>
        <end position="155"/>
    </location>
</feature>
<feature type="signal peptide" evidence="3">
    <location>
        <begin position="1"/>
        <end position="23"/>
    </location>
</feature>
<keyword evidence="2" id="KW-1133">Transmembrane helix</keyword>
<dbReference type="PANTHER" id="PTHR10900:SF125">
    <property type="entry name" value="FAS1 DOMAIN-CONTAINING PROTEIN YLR001C"/>
    <property type="match status" value="1"/>
</dbReference>
<feature type="transmembrane region" description="Helical" evidence="2">
    <location>
        <begin position="782"/>
        <end position="807"/>
    </location>
</feature>
<dbReference type="InterPro" id="IPR036378">
    <property type="entry name" value="FAS1_dom_sf"/>
</dbReference>
<evidence type="ECO:0000313" key="6">
    <source>
        <dbReference type="Proteomes" id="UP000256601"/>
    </source>
</evidence>